<dbReference type="SUPFAM" id="SSF56112">
    <property type="entry name" value="Protein kinase-like (PK-like)"/>
    <property type="match status" value="1"/>
</dbReference>
<sequence length="285" mass="33437">MKLFKEDSRDRITREIEVLQLLRSGPNMIEIVDVVQGEEGANIGIVLEYVDNTDFRTLYPRFTGFDIRYYTREVLKGLEFAHGQGIMHRDIRPQNVVIDHQQRKVTIPSQQVHCASLTKRRQLRLIGWSSAEFYEPGREYDCCVGLFKPPEILLDYEKYDYSVDMWCLGSMLASMIFRKEPFFYGITLTDQLIKIAKVLGSDKIYEFVEQYGITMFPEDREALGHWDGEPWENFKNEGNQHLATTEAISFVHRLLRVDPAERPTASEALFHFYYQDLNRERQDAE</sequence>
<accession>A0A366SC70</accession>
<reference evidence="16 17" key="1">
    <citation type="submission" date="2018-06" db="EMBL/GenBank/DDBJ databases">
        <title>Fusarium incarnatum-equiseti species complex species 28.</title>
        <authorList>
            <person name="Gardiner D.M."/>
        </authorList>
    </citation>
    <scope>NUCLEOTIDE SEQUENCE [LARGE SCALE GENOMIC DNA]</scope>
    <source>
        <strain evidence="16 17">FIESC_28</strain>
    </source>
</reference>
<dbReference type="PROSITE" id="PS00109">
    <property type="entry name" value="PROTEIN_KINASE_TYR"/>
    <property type="match status" value="1"/>
</dbReference>
<evidence type="ECO:0000256" key="6">
    <source>
        <dbReference type="ARBA" id="ARBA00022527"/>
    </source>
</evidence>
<dbReference type="Proteomes" id="UP000253153">
    <property type="component" value="Unassembled WGS sequence"/>
</dbReference>
<keyword evidence="7" id="KW-0808">Transferase</keyword>
<evidence type="ECO:0000313" key="16">
    <source>
        <dbReference type="EMBL" id="RBR26923.1"/>
    </source>
</evidence>
<dbReference type="CDD" id="cd14132">
    <property type="entry name" value="STKc_CK2_alpha"/>
    <property type="match status" value="1"/>
</dbReference>
<dbReference type="GO" id="GO:0005829">
    <property type="term" value="C:cytosol"/>
    <property type="evidence" value="ECO:0007669"/>
    <property type="project" value="TreeGrafter"/>
</dbReference>
<dbReference type="GO" id="GO:0005956">
    <property type="term" value="C:protein kinase CK2 complex"/>
    <property type="evidence" value="ECO:0007669"/>
    <property type="project" value="TreeGrafter"/>
</dbReference>
<dbReference type="RefSeq" id="XP_031021514.1">
    <property type="nucleotide sequence ID" value="XM_031154342.1"/>
</dbReference>
<evidence type="ECO:0000256" key="12">
    <source>
        <dbReference type="ARBA" id="ARBA00033194"/>
    </source>
</evidence>
<dbReference type="PANTHER" id="PTHR24054">
    <property type="entry name" value="CASEIN KINASE II SUBUNIT ALPHA"/>
    <property type="match status" value="1"/>
</dbReference>
<dbReference type="InterPro" id="IPR045216">
    <property type="entry name" value="CK2_alpha"/>
</dbReference>
<keyword evidence="8" id="KW-0547">Nucleotide-binding</keyword>
<evidence type="ECO:0000259" key="15">
    <source>
        <dbReference type="PROSITE" id="PS50011"/>
    </source>
</evidence>
<comment type="catalytic activity">
    <reaction evidence="13">
        <text>L-threonyl-[protein] + ATP = O-phospho-L-threonyl-[protein] + ADP + H(+)</text>
        <dbReference type="Rhea" id="RHEA:46608"/>
        <dbReference type="Rhea" id="RHEA-COMP:11060"/>
        <dbReference type="Rhea" id="RHEA-COMP:11605"/>
        <dbReference type="ChEBI" id="CHEBI:15378"/>
        <dbReference type="ChEBI" id="CHEBI:30013"/>
        <dbReference type="ChEBI" id="CHEBI:30616"/>
        <dbReference type="ChEBI" id="CHEBI:61977"/>
        <dbReference type="ChEBI" id="CHEBI:456216"/>
        <dbReference type="EC" id="2.7.11.1"/>
    </reaction>
</comment>
<dbReference type="GO" id="GO:0005634">
    <property type="term" value="C:nucleus"/>
    <property type="evidence" value="ECO:0007669"/>
    <property type="project" value="TreeGrafter"/>
</dbReference>
<dbReference type="PANTHER" id="PTHR24054:SF0">
    <property type="entry name" value="CASEIN KINASE II SUBUNIT ALPHA"/>
    <property type="match status" value="1"/>
</dbReference>
<dbReference type="GO" id="GO:0004674">
    <property type="term" value="F:protein serine/threonine kinase activity"/>
    <property type="evidence" value="ECO:0007669"/>
    <property type="project" value="UniProtKB-KW"/>
</dbReference>
<dbReference type="GeneID" id="41989638"/>
<evidence type="ECO:0000256" key="3">
    <source>
        <dbReference type="ARBA" id="ARBA00012513"/>
    </source>
</evidence>
<dbReference type="EMBL" id="QKXC01000005">
    <property type="protein sequence ID" value="RBR26923.1"/>
    <property type="molecule type" value="Genomic_DNA"/>
</dbReference>
<comment type="function">
    <text evidence="1">Component of the EKC/KEOPS complex that is required for the formation of a threonylcarbamoyl group on adenosine at position 37 (t(6)A37) in tRNAs that read codons beginning with adenine. The complex is probably involved in the transfer of the threonylcarbamoyl moiety of threonylcarbamoyl-AMP (TC-AMP) to the N6 group of A37. BUD32 has ATPase activity in the context of the EKC/KEOPS complex and likely plays a supporting role to the catalytic subunit KAE1. The EKC/KEOPS complex also promotes both telomere uncapping and telomere elongation. The complex is required for efficient recruitment of transcriptional coactivators.</text>
</comment>
<evidence type="ECO:0000256" key="10">
    <source>
        <dbReference type="ARBA" id="ARBA00022840"/>
    </source>
</evidence>
<dbReference type="InterPro" id="IPR011009">
    <property type="entry name" value="Kinase-like_dom_sf"/>
</dbReference>
<dbReference type="Gene3D" id="3.30.200.20">
    <property type="entry name" value="Phosphorylase Kinase, domain 1"/>
    <property type="match status" value="1"/>
</dbReference>
<evidence type="ECO:0000313" key="17">
    <source>
        <dbReference type="Proteomes" id="UP000253153"/>
    </source>
</evidence>
<dbReference type="InterPro" id="IPR008266">
    <property type="entry name" value="Tyr_kinase_AS"/>
</dbReference>
<name>A0A366SC70_9HYPO</name>
<keyword evidence="17" id="KW-1185">Reference proteome</keyword>
<evidence type="ECO:0000256" key="5">
    <source>
        <dbReference type="ARBA" id="ARBA00019973"/>
    </source>
</evidence>
<dbReference type="GO" id="GO:0051726">
    <property type="term" value="P:regulation of cell cycle"/>
    <property type="evidence" value="ECO:0007669"/>
    <property type="project" value="TreeGrafter"/>
</dbReference>
<comment type="catalytic activity">
    <reaction evidence="14">
        <text>L-seryl-[protein] + ATP = O-phospho-L-seryl-[protein] + ADP + H(+)</text>
        <dbReference type="Rhea" id="RHEA:17989"/>
        <dbReference type="Rhea" id="RHEA-COMP:9863"/>
        <dbReference type="Rhea" id="RHEA-COMP:11604"/>
        <dbReference type="ChEBI" id="CHEBI:15378"/>
        <dbReference type="ChEBI" id="CHEBI:29999"/>
        <dbReference type="ChEBI" id="CHEBI:30616"/>
        <dbReference type="ChEBI" id="CHEBI:83421"/>
        <dbReference type="ChEBI" id="CHEBI:456216"/>
        <dbReference type="EC" id="2.7.11.1"/>
    </reaction>
</comment>
<dbReference type="GO" id="GO:0005524">
    <property type="term" value="F:ATP binding"/>
    <property type="evidence" value="ECO:0007669"/>
    <property type="project" value="UniProtKB-KW"/>
</dbReference>
<dbReference type="AlphaFoldDB" id="A0A366SC70"/>
<dbReference type="FunFam" id="1.10.510.10:FF:000059">
    <property type="entry name" value="Casein kinase II subunit alpha"/>
    <property type="match status" value="1"/>
</dbReference>
<evidence type="ECO:0000256" key="8">
    <source>
        <dbReference type="ARBA" id="ARBA00022741"/>
    </source>
</evidence>
<keyword evidence="6" id="KW-0723">Serine/threonine-protein kinase</keyword>
<dbReference type="SMART" id="SM00220">
    <property type="entry name" value="S_TKc"/>
    <property type="match status" value="1"/>
</dbReference>
<dbReference type="EC" id="2.7.11.1" evidence="3"/>
<dbReference type="OrthoDB" id="10254671at2759"/>
<evidence type="ECO:0000256" key="7">
    <source>
        <dbReference type="ARBA" id="ARBA00022679"/>
    </source>
</evidence>
<dbReference type="Pfam" id="PF00069">
    <property type="entry name" value="Pkinase"/>
    <property type="match status" value="1"/>
</dbReference>
<dbReference type="PROSITE" id="PS50011">
    <property type="entry name" value="PROTEIN_KINASE_DOM"/>
    <property type="match status" value="1"/>
</dbReference>
<gene>
    <name evidence="16" type="ORF">FIESC28_00191</name>
</gene>
<comment type="caution">
    <text evidence="16">The sequence shown here is derived from an EMBL/GenBank/DDBJ whole genome shotgun (WGS) entry which is preliminary data.</text>
</comment>
<proteinExistence type="predicted"/>
<protein>
    <recommendedName>
        <fullName evidence="5">EKC/KEOPS complex subunit BUD32</fullName>
        <ecNumber evidence="3">2.7.11.1</ecNumber>
    </recommendedName>
    <alternativeName>
        <fullName evidence="11 12">Atypical Serine/threonine protein kinase BUD32</fullName>
    </alternativeName>
    <alternativeName>
        <fullName evidence="4">EKC/KEOPS complex subunit bud32</fullName>
    </alternativeName>
</protein>
<dbReference type="InterPro" id="IPR000719">
    <property type="entry name" value="Prot_kinase_dom"/>
</dbReference>
<organism evidence="16 17">
    <name type="scientific">Fusarium coffeatum</name>
    <dbReference type="NCBI Taxonomy" id="231269"/>
    <lineage>
        <taxon>Eukaryota</taxon>
        <taxon>Fungi</taxon>
        <taxon>Dikarya</taxon>
        <taxon>Ascomycota</taxon>
        <taxon>Pezizomycotina</taxon>
        <taxon>Sordariomycetes</taxon>
        <taxon>Hypocreomycetidae</taxon>
        <taxon>Hypocreales</taxon>
        <taxon>Nectriaceae</taxon>
        <taxon>Fusarium</taxon>
        <taxon>Fusarium incarnatum-equiseti species complex</taxon>
    </lineage>
</organism>
<feature type="domain" description="Protein kinase" evidence="15">
    <location>
        <begin position="1"/>
        <end position="274"/>
    </location>
</feature>
<evidence type="ECO:0000256" key="9">
    <source>
        <dbReference type="ARBA" id="ARBA00022777"/>
    </source>
</evidence>
<evidence type="ECO:0000256" key="2">
    <source>
        <dbReference type="ARBA" id="ARBA00011534"/>
    </source>
</evidence>
<comment type="subunit">
    <text evidence="2">Component of the EKC/KEOPS complex composed of at least BUD32, CGI121, GON7, KAE1 and PCC1; the whole complex dimerizes.</text>
</comment>
<keyword evidence="9" id="KW-0418">Kinase</keyword>
<dbReference type="Gene3D" id="1.10.510.10">
    <property type="entry name" value="Transferase(Phosphotransferase) domain 1"/>
    <property type="match status" value="1"/>
</dbReference>
<evidence type="ECO:0000256" key="1">
    <source>
        <dbReference type="ARBA" id="ARBA00003747"/>
    </source>
</evidence>
<evidence type="ECO:0000256" key="13">
    <source>
        <dbReference type="ARBA" id="ARBA00047899"/>
    </source>
</evidence>
<evidence type="ECO:0000256" key="11">
    <source>
        <dbReference type="ARBA" id="ARBA00030980"/>
    </source>
</evidence>
<keyword evidence="10" id="KW-0067">ATP-binding</keyword>
<evidence type="ECO:0000256" key="4">
    <source>
        <dbReference type="ARBA" id="ARBA00013948"/>
    </source>
</evidence>
<evidence type="ECO:0000256" key="14">
    <source>
        <dbReference type="ARBA" id="ARBA00048679"/>
    </source>
</evidence>